<dbReference type="InterPro" id="IPR036249">
    <property type="entry name" value="Thioredoxin-like_sf"/>
</dbReference>
<dbReference type="PROSITE" id="PS00194">
    <property type="entry name" value="THIOREDOXIN_1"/>
    <property type="match status" value="1"/>
</dbReference>
<feature type="site" description="Deprotonates C-terminal active site Cys" evidence="8">
    <location>
        <position position="25"/>
    </location>
</feature>
<dbReference type="FunFam" id="3.40.30.10:FF:000001">
    <property type="entry name" value="Thioredoxin"/>
    <property type="match status" value="1"/>
</dbReference>
<dbReference type="SUPFAM" id="SSF52833">
    <property type="entry name" value="Thioredoxin-like"/>
    <property type="match status" value="1"/>
</dbReference>
<dbReference type="RefSeq" id="WP_307261735.1">
    <property type="nucleotide sequence ID" value="NZ_JAUSVL010000001.1"/>
</dbReference>
<keyword evidence="5 9" id="KW-0676">Redox-active center</keyword>
<dbReference type="GO" id="GO:0045454">
    <property type="term" value="P:cell redox homeostasis"/>
    <property type="evidence" value="ECO:0007669"/>
    <property type="project" value="TreeGrafter"/>
</dbReference>
<feature type="site" description="Contributes to redox potential value" evidence="8">
    <location>
        <position position="33"/>
    </location>
</feature>
<comment type="similarity">
    <text evidence="1 7">Belongs to the thioredoxin family.</text>
</comment>
<evidence type="ECO:0000256" key="2">
    <source>
        <dbReference type="ARBA" id="ARBA00022448"/>
    </source>
</evidence>
<dbReference type="InterPro" id="IPR005746">
    <property type="entry name" value="Thioredoxin"/>
</dbReference>
<keyword evidence="4 9" id="KW-1015">Disulfide bond</keyword>
<evidence type="ECO:0000256" key="9">
    <source>
        <dbReference type="PIRSR" id="PIRSR000077-4"/>
    </source>
</evidence>
<reference evidence="11" key="1">
    <citation type="submission" date="2023-07" db="EMBL/GenBank/DDBJ databases">
        <title>Genomic Encyclopedia of Type Strains, Phase IV (KMG-IV): sequencing the most valuable type-strain genomes for metagenomic binning, comparative biology and taxonomic classification.</title>
        <authorList>
            <person name="Goeker M."/>
        </authorList>
    </citation>
    <scope>NUCLEOTIDE SEQUENCE</scope>
    <source>
        <strain evidence="11">DSM 24202</strain>
    </source>
</reference>
<keyword evidence="2" id="KW-0813">Transport</keyword>
<feature type="disulfide bond" description="Redox-active" evidence="9">
    <location>
        <begin position="31"/>
        <end position="34"/>
    </location>
</feature>
<evidence type="ECO:0000256" key="3">
    <source>
        <dbReference type="ARBA" id="ARBA00022982"/>
    </source>
</evidence>
<keyword evidence="12" id="KW-1185">Reference proteome</keyword>
<comment type="caution">
    <text evidence="11">The sequence shown here is derived from an EMBL/GenBank/DDBJ whole genome shotgun (WGS) entry which is preliminary data.</text>
</comment>
<dbReference type="EMBL" id="JAUSVL010000001">
    <property type="protein sequence ID" value="MDQ0290298.1"/>
    <property type="molecule type" value="Genomic_DNA"/>
</dbReference>
<proteinExistence type="inferred from homology"/>
<dbReference type="PANTHER" id="PTHR45663:SF11">
    <property type="entry name" value="GEO12009P1"/>
    <property type="match status" value="1"/>
</dbReference>
<dbReference type="InterPro" id="IPR017937">
    <property type="entry name" value="Thioredoxin_CS"/>
</dbReference>
<dbReference type="Gene3D" id="3.40.30.10">
    <property type="entry name" value="Glutaredoxin"/>
    <property type="match status" value="1"/>
</dbReference>
<evidence type="ECO:0000313" key="11">
    <source>
        <dbReference type="EMBL" id="MDQ0290298.1"/>
    </source>
</evidence>
<dbReference type="Proteomes" id="UP001238163">
    <property type="component" value="Unassembled WGS sequence"/>
</dbReference>
<evidence type="ECO:0000256" key="1">
    <source>
        <dbReference type="ARBA" id="ARBA00008987"/>
    </source>
</evidence>
<evidence type="ECO:0000256" key="6">
    <source>
        <dbReference type="NCBIfam" id="TIGR01068"/>
    </source>
</evidence>
<evidence type="ECO:0000259" key="10">
    <source>
        <dbReference type="PROSITE" id="PS51352"/>
    </source>
</evidence>
<dbReference type="InterPro" id="IPR013766">
    <property type="entry name" value="Thioredoxin_domain"/>
</dbReference>
<accession>A0AAE3VGY3</accession>
<feature type="site" description="Contributes to redox potential value" evidence="8">
    <location>
        <position position="32"/>
    </location>
</feature>
<sequence>MSEHIQELNDRSFQAAVSAGVVLVDFWAPWCGPCRMQGPILESVAQQLGAAARIYKVNVDEAPRTATSFGIQAIPTLVLLKDGKVVKVMTGVQQAAVLIKAVADASGRA</sequence>
<feature type="domain" description="Thioredoxin" evidence="10">
    <location>
        <begin position="1"/>
        <end position="107"/>
    </location>
</feature>
<dbReference type="GO" id="GO:0015035">
    <property type="term" value="F:protein-disulfide reductase activity"/>
    <property type="evidence" value="ECO:0007669"/>
    <property type="project" value="UniProtKB-UniRule"/>
</dbReference>
<dbReference type="PRINTS" id="PR00421">
    <property type="entry name" value="THIOREDOXIN"/>
</dbReference>
<dbReference type="Pfam" id="PF00085">
    <property type="entry name" value="Thioredoxin"/>
    <property type="match status" value="1"/>
</dbReference>
<feature type="active site" description="Nucleophile" evidence="8">
    <location>
        <position position="34"/>
    </location>
</feature>
<dbReference type="AlphaFoldDB" id="A0AAE3VGY3"/>
<evidence type="ECO:0000313" key="12">
    <source>
        <dbReference type="Proteomes" id="UP001238163"/>
    </source>
</evidence>
<dbReference type="GO" id="GO:0005829">
    <property type="term" value="C:cytosol"/>
    <property type="evidence" value="ECO:0007669"/>
    <property type="project" value="TreeGrafter"/>
</dbReference>
<evidence type="ECO:0000256" key="8">
    <source>
        <dbReference type="PIRSR" id="PIRSR000077-1"/>
    </source>
</evidence>
<keyword evidence="3" id="KW-0249">Electron transport</keyword>
<evidence type="ECO:0000256" key="4">
    <source>
        <dbReference type="ARBA" id="ARBA00023157"/>
    </source>
</evidence>
<organism evidence="11 12">
    <name type="scientific">Oligosphaera ethanolica</name>
    <dbReference type="NCBI Taxonomy" id="760260"/>
    <lineage>
        <taxon>Bacteria</taxon>
        <taxon>Pseudomonadati</taxon>
        <taxon>Lentisphaerota</taxon>
        <taxon>Oligosphaeria</taxon>
        <taxon>Oligosphaerales</taxon>
        <taxon>Oligosphaeraceae</taxon>
        <taxon>Oligosphaera</taxon>
    </lineage>
</organism>
<feature type="active site" description="Nucleophile" evidence="8">
    <location>
        <position position="31"/>
    </location>
</feature>
<dbReference type="CDD" id="cd02947">
    <property type="entry name" value="TRX_family"/>
    <property type="match status" value="1"/>
</dbReference>
<dbReference type="NCBIfam" id="TIGR01068">
    <property type="entry name" value="thioredoxin"/>
    <property type="match status" value="1"/>
</dbReference>
<evidence type="ECO:0000256" key="7">
    <source>
        <dbReference type="PIRNR" id="PIRNR000077"/>
    </source>
</evidence>
<protein>
    <recommendedName>
        <fullName evidence="6 7">Thioredoxin</fullName>
    </recommendedName>
</protein>
<dbReference type="PANTHER" id="PTHR45663">
    <property type="entry name" value="GEO12009P1"/>
    <property type="match status" value="1"/>
</dbReference>
<evidence type="ECO:0000256" key="5">
    <source>
        <dbReference type="ARBA" id="ARBA00023284"/>
    </source>
</evidence>
<gene>
    <name evidence="11" type="ORF">J3R75_002405</name>
</gene>
<dbReference type="PIRSF" id="PIRSF000077">
    <property type="entry name" value="Thioredoxin"/>
    <property type="match status" value="1"/>
</dbReference>
<name>A0AAE3VGY3_9BACT</name>
<dbReference type="PROSITE" id="PS51352">
    <property type="entry name" value="THIOREDOXIN_2"/>
    <property type="match status" value="1"/>
</dbReference>